<proteinExistence type="predicted"/>
<dbReference type="HOGENOM" id="CLU_1573677_0_0_1"/>
<dbReference type="EMBL" id="CT868485">
    <property type="protein sequence ID" value="CAK83737.1"/>
    <property type="molecule type" value="Genomic_DNA"/>
</dbReference>
<dbReference type="RefSeq" id="XP_001451134.1">
    <property type="nucleotide sequence ID" value="XM_001451097.1"/>
</dbReference>
<dbReference type="InParanoid" id="A0DL20"/>
<dbReference type="Proteomes" id="UP000000600">
    <property type="component" value="Unassembled WGS sequence"/>
</dbReference>
<organism evidence="1 2">
    <name type="scientific">Paramecium tetraurelia</name>
    <dbReference type="NCBI Taxonomy" id="5888"/>
    <lineage>
        <taxon>Eukaryota</taxon>
        <taxon>Sar</taxon>
        <taxon>Alveolata</taxon>
        <taxon>Ciliophora</taxon>
        <taxon>Intramacronucleata</taxon>
        <taxon>Oligohymenophorea</taxon>
        <taxon>Peniculida</taxon>
        <taxon>Parameciidae</taxon>
        <taxon>Paramecium</taxon>
    </lineage>
</organism>
<dbReference type="AlphaFoldDB" id="A0DL20"/>
<protein>
    <submittedName>
        <fullName evidence="1">Uncharacterized protein</fullName>
    </submittedName>
</protein>
<evidence type="ECO:0000313" key="1">
    <source>
        <dbReference type="EMBL" id="CAK83737.1"/>
    </source>
</evidence>
<dbReference type="KEGG" id="ptm:GSPATT00018054001"/>
<accession>A0DL20</accession>
<keyword evidence="2" id="KW-1185">Reference proteome</keyword>
<gene>
    <name evidence="1" type="ORF">GSPATT00018054001</name>
</gene>
<reference evidence="1 2" key="1">
    <citation type="journal article" date="2006" name="Nature">
        <title>Global trends of whole-genome duplications revealed by the ciliate Paramecium tetraurelia.</title>
        <authorList>
            <consortium name="Genoscope"/>
            <person name="Aury J.-M."/>
            <person name="Jaillon O."/>
            <person name="Duret L."/>
            <person name="Noel B."/>
            <person name="Jubin C."/>
            <person name="Porcel B.M."/>
            <person name="Segurens B."/>
            <person name="Daubin V."/>
            <person name="Anthouard V."/>
            <person name="Aiach N."/>
            <person name="Arnaiz O."/>
            <person name="Billaut A."/>
            <person name="Beisson J."/>
            <person name="Blanc I."/>
            <person name="Bouhouche K."/>
            <person name="Camara F."/>
            <person name="Duharcourt S."/>
            <person name="Guigo R."/>
            <person name="Gogendeau D."/>
            <person name="Katinka M."/>
            <person name="Keller A.-M."/>
            <person name="Kissmehl R."/>
            <person name="Klotz C."/>
            <person name="Koll F."/>
            <person name="Le Moue A."/>
            <person name="Lepere C."/>
            <person name="Malinsky S."/>
            <person name="Nowacki M."/>
            <person name="Nowak J.K."/>
            <person name="Plattner H."/>
            <person name="Poulain J."/>
            <person name="Ruiz F."/>
            <person name="Serrano V."/>
            <person name="Zagulski M."/>
            <person name="Dessen P."/>
            <person name="Betermier M."/>
            <person name="Weissenbach J."/>
            <person name="Scarpelli C."/>
            <person name="Schachter V."/>
            <person name="Sperling L."/>
            <person name="Meyer E."/>
            <person name="Cohen J."/>
            <person name="Wincker P."/>
        </authorList>
    </citation>
    <scope>NUCLEOTIDE SEQUENCE [LARGE SCALE GENOMIC DNA]</scope>
    <source>
        <strain evidence="1 2">Stock d4-2</strain>
    </source>
</reference>
<sequence>MKSTYIGYISIRVKQINSIRQEIPQNYVMPHNLYLKCFNNKQMNKVVSQFRSDSQRIVANISQSNNKIAYTKSNKIKTFLQQTKTFYITADAYKLAPDQEHSQACKRFVHVNQNEILTLLQIAHQVNNPFNKKHHPSYQISFLINEFILIIIKNHLEIVLNQFILQNEYV</sequence>
<evidence type="ECO:0000313" key="2">
    <source>
        <dbReference type="Proteomes" id="UP000000600"/>
    </source>
</evidence>
<name>A0DL20_PARTE</name>
<dbReference type="GeneID" id="5036919"/>